<feature type="non-terminal residue" evidence="2">
    <location>
        <position position="57"/>
    </location>
</feature>
<dbReference type="GO" id="GO:0005737">
    <property type="term" value="C:cytoplasm"/>
    <property type="evidence" value="ECO:0007669"/>
    <property type="project" value="TreeGrafter"/>
</dbReference>
<sequence length="57" mass="6128">PLTANGKLDRRALPAPGQDALASKAYEAPQGETEEAIAEIWKALLHLDQVGRNDGFL</sequence>
<dbReference type="PANTHER" id="PTHR45527">
    <property type="entry name" value="NONRIBOSOMAL PEPTIDE SYNTHETASE"/>
    <property type="match status" value="1"/>
</dbReference>
<evidence type="ECO:0000313" key="3">
    <source>
        <dbReference type="Proteomes" id="UP000004471"/>
    </source>
</evidence>
<dbReference type="GO" id="GO:0043041">
    <property type="term" value="P:amino acid activation for nonribosomal peptide biosynthetic process"/>
    <property type="evidence" value="ECO:0007669"/>
    <property type="project" value="TreeGrafter"/>
</dbReference>
<dbReference type="PANTHER" id="PTHR45527:SF1">
    <property type="entry name" value="FATTY ACID SYNTHASE"/>
    <property type="match status" value="1"/>
</dbReference>
<dbReference type="HOGENOM" id="CLU_2983838_0_0_6"/>
<reference evidence="2 3" key="1">
    <citation type="journal article" date="2011" name="PLoS Pathog.">
        <title>Dynamic evolution of pathogenicity revealed by sequencing and comparative genomics of 19 Pseudomonas syringae isolates.</title>
        <authorList>
            <person name="Baltrus D.A."/>
            <person name="Nishimura M.T."/>
            <person name="Romanchuk A."/>
            <person name="Chang J.H."/>
            <person name="Mukhtar M.S."/>
            <person name="Cherkis K."/>
            <person name="Roach J."/>
            <person name="Grant S.R."/>
            <person name="Jones C.D."/>
            <person name="Dangl J.L."/>
        </authorList>
    </citation>
    <scope>NUCLEOTIDE SEQUENCE [LARGE SCALE GENOMIC DNA]</scope>
    <source>
        <strain evidence="3">M301072PT</strain>
    </source>
</reference>
<feature type="non-terminal residue" evidence="2">
    <location>
        <position position="1"/>
    </location>
</feature>
<evidence type="ECO:0000256" key="1">
    <source>
        <dbReference type="SAM" id="MobiDB-lite"/>
    </source>
</evidence>
<dbReference type="GO" id="GO:0044550">
    <property type="term" value="P:secondary metabolite biosynthetic process"/>
    <property type="evidence" value="ECO:0007669"/>
    <property type="project" value="TreeGrafter"/>
</dbReference>
<dbReference type="Gene3D" id="1.10.1200.10">
    <property type="entry name" value="ACP-like"/>
    <property type="match status" value="1"/>
</dbReference>
<dbReference type="GO" id="GO:0031177">
    <property type="term" value="F:phosphopantetheine binding"/>
    <property type="evidence" value="ECO:0007669"/>
    <property type="project" value="TreeGrafter"/>
</dbReference>
<organism evidence="2 3">
    <name type="scientific">Pseudomonas syringae pv. japonica str. M301072</name>
    <dbReference type="NCBI Taxonomy" id="629262"/>
    <lineage>
        <taxon>Bacteria</taxon>
        <taxon>Pseudomonadati</taxon>
        <taxon>Pseudomonadota</taxon>
        <taxon>Gammaproteobacteria</taxon>
        <taxon>Pseudomonadales</taxon>
        <taxon>Pseudomonadaceae</taxon>
        <taxon>Pseudomonas</taxon>
        <taxon>Pseudomonas syringae</taxon>
    </lineage>
</organism>
<name>F3FY10_PSESX</name>
<gene>
    <name evidence="2" type="ORF">PSYJA_41372</name>
</gene>
<accession>F3FY10</accession>
<dbReference type="AlphaFoldDB" id="F3FY10"/>
<protein>
    <submittedName>
        <fullName evidence="2">Amino acid adenylation</fullName>
    </submittedName>
</protein>
<comment type="caution">
    <text evidence="2">The sequence shown here is derived from an EMBL/GenBank/DDBJ whole genome shotgun (WGS) entry which is preliminary data.</text>
</comment>
<proteinExistence type="predicted"/>
<feature type="region of interest" description="Disordered" evidence="1">
    <location>
        <begin position="1"/>
        <end position="27"/>
    </location>
</feature>
<dbReference type="SUPFAM" id="SSF56801">
    <property type="entry name" value="Acetyl-CoA synthetase-like"/>
    <property type="match status" value="1"/>
</dbReference>
<dbReference type="EMBL" id="AEAH01003243">
    <property type="protein sequence ID" value="EGH35102.1"/>
    <property type="molecule type" value="Genomic_DNA"/>
</dbReference>
<dbReference type="Proteomes" id="UP000004471">
    <property type="component" value="Unassembled WGS sequence"/>
</dbReference>
<dbReference type="InterPro" id="IPR036736">
    <property type="entry name" value="ACP-like_sf"/>
</dbReference>
<evidence type="ECO:0000313" key="2">
    <source>
        <dbReference type="EMBL" id="EGH35102.1"/>
    </source>
</evidence>